<evidence type="ECO:0000313" key="7">
    <source>
        <dbReference type="EMBL" id="TPX07973.1"/>
    </source>
</evidence>
<evidence type="ECO:0000256" key="4">
    <source>
        <dbReference type="PROSITE-ProRule" id="PRU00236"/>
    </source>
</evidence>
<dbReference type="STRING" id="1093900.A0A507AKJ6"/>
<dbReference type="GO" id="GO:0070403">
    <property type="term" value="F:NAD+ binding"/>
    <property type="evidence" value="ECO:0007669"/>
    <property type="project" value="InterPro"/>
</dbReference>
<dbReference type="InterPro" id="IPR026590">
    <property type="entry name" value="Ssirtuin_cat_dom"/>
</dbReference>
<dbReference type="PANTHER" id="PTHR11085:SF8">
    <property type="entry name" value="NAD-DEPENDENT HISTONE DEACETYLASE HST3"/>
    <property type="match status" value="1"/>
</dbReference>
<dbReference type="GO" id="GO:0005634">
    <property type="term" value="C:nucleus"/>
    <property type="evidence" value="ECO:0007669"/>
    <property type="project" value="TreeGrafter"/>
</dbReference>
<keyword evidence="2" id="KW-0808">Transferase</keyword>
<feature type="compositionally biased region" description="Basic residues" evidence="5">
    <location>
        <begin position="590"/>
        <end position="601"/>
    </location>
</feature>
<gene>
    <name evidence="7" type="ORF">E0L32_010304</name>
</gene>
<comment type="similarity">
    <text evidence="1">Belongs to the sirtuin family. Class I subfamily.</text>
</comment>
<dbReference type="RefSeq" id="XP_030989684.1">
    <property type="nucleotide sequence ID" value="XM_031132908.1"/>
</dbReference>
<feature type="compositionally biased region" description="Low complexity" evidence="5">
    <location>
        <begin position="377"/>
        <end position="388"/>
    </location>
</feature>
<feature type="region of interest" description="Disordered" evidence="5">
    <location>
        <begin position="240"/>
        <end position="291"/>
    </location>
</feature>
<dbReference type="PROSITE" id="PS50305">
    <property type="entry name" value="SIRTUIN"/>
    <property type="match status" value="1"/>
</dbReference>
<dbReference type="SUPFAM" id="SSF52467">
    <property type="entry name" value="DHS-like NAD/FAD-binding domain"/>
    <property type="match status" value="1"/>
</dbReference>
<feature type="compositionally biased region" description="Low complexity" evidence="5">
    <location>
        <begin position="151"/>
        <end position="162"/>
    </location>
</feature>
<dbReference type="GO" id="GO:0017136">
    <property type="term" value="F:histone deacetylase activity, NAD-dependent"/>
    <property type="evidence" value="ECO:0007669"/>
    <property type="project" value="TreeGrafter"/>
</dbReference>
<proteinExistence type="inferred from homology"/>
<feature type="region of interest" description="Disordered" evidence="5">
    <location>
        <begin position="373"/>
        <end position="407"/>
    </location>
</feature>
<evidence type="ECO:0000256" key="5">
    <source>
        <dbReference type="SAM" id="MobiDB-lite"/>
    </source>
</evidence>
<dbReference type="GO" id="GO:0046872">
    <property type="term" value="F:metal ion binding"/>
    <property type="evidence" value="ECO:0007669"/>
    <property type="project" value="UniProtKB-KW"/>
</dbReference>
<feature type="binding site" evidence="4">
    <location>
        <position position="455"/>
    </location>
    <ligand>
        <name>Zn(2+)</name>
        <dbReference type="ChEBI" id="CHEBI:29105"/>
    </ligand>
</feature>
<feature type="region of interest" description="Disordered" evidence="5">
    <location>
        <begin position="61"/>
        <end position="166"/>
    </location>
</feature>
<feature type="region of interest" description="Disordered" evidence="5">
    <location>
        <begin position="887"/>
        <end position="909"/>
    </location>
</feature>
<evidence type="ECO:0000256" key="1">
    <source>
        <dbReference type="ARBA" id="ARBA00006924"/>
    </source>
</evidence>
<dbReference type="Gene3D" id="3.40.50.1220">
    <property type="entry name" value="TPP-binding domain"/>
    <property type="match status" value="2"/>
</dbReference>
<comment type="caution">
    <text evidence="7">The sequence shown here is derived from an EMBL/GenBank/DDBJ whole genome shotgun (WGS) entry which is preliminary data.</text>
</comment>
<feature type="compositionally biased region" description="Polar residues" evidence="5">
    <location>
        <begin position="816"/>
        <end position="828"/>
    </location>
</feature>
<protein>
    <recommendedName>
        <fullName evidence="6">Deacetylase sirtuin-type domain-containing protein</fullName>
    </recommendedName>
</protein>
<feature type="region of interest" description="Disordered" evidence="5">
    <location>
        <begin position="660"/>
        <end position="690"/>
    </location>
</feature>
<dbReference type="EMBL" id="SKBQ01000082">
    <property type="protein sequence ID" value="TPX07973.1"/>
    <property type="molecule type" value="Genomic_DNA"/>
</dbReference>
<feature type="compositionally biased region" description="Polar residues" evidence="5">
    <location>
        <begin position="278"/>
        <end position="291"/>
    </location>
</feature>
<accession>A0A507AKJ6</accession>
<feature type="region of interest" description="Disordered" evidence="5">
    <location>
        <begin position="806"/>
        <end position="828"/>
    </location>
</feature>
<feature type="binding site" evidence="4">
    <location>
        <position position="429"/>
    </location>
    <ligand>
        <name>Zn(2+)</name>
        <dbReference type="ChEBI" id="CHEBI:29105"/>
    </ligand>
</feature>
<evidence type="ECO:0000313" key="8">
    <source>
        <dbReference type="Proteomes" id="UP000319257"/>
    </source>
</evidence>
<keyword evidence="4" id="KW-0862">Zinc</keyword>
<dbReference type="GeneID" id="41977751"/>
<keyword evidence="3" id="KW-0520">NAD</keyword>
<keyword evidence="8" id="KW-1185">Reference proteome</keyword>
<sequence length="984" mass="106695">MPTAHVTPESGDLLQDIADCLSKSRKVVVVTGAGISTNSGIPDFRSENGLYSLIQAQFEAAAKEDHDELSEPDPDASSASSFSDECRPTKRRRIQSEENEENEIHVATDSTTECAKAAAPGLISLQPGCTQPAPDSSRSQGSQTESRCDISDQSMSDAQDSSQEAEAITVFCADSTVPNSPYSPVCDDASGPSADTTLSSIHVSQEDHAPDTTSTPPRILAQNTKSLRHLQVPFCSSPLSSPPPILFDPYEESPTDTASTSSSSSSETDETPPSSDPFASQSSIGSRSSLPNLKGRDLFDVSIWADPMKTSVFYTFATTLRQKVRAVRPTTSHHFISHLRDRGKLVRCYTQNIDEIEEKVGLSTSLVLGPGHRGRFSTRSASRSSIGSDTKDPQTGGASKPSSVRDTRDPGVECVFLHGSLHALRCFLCGEVCNWDEANRETETLSGRQPSCPRCEGATAARQERGKRALGVGKLRPDIVLYGEEHPNAHLISPIVQHDISLAPDLMLILGTSLRVHGLKVLVKEFAKAIHRRGGKVVFVNFTKPPESVWSDIIDYWIQWDCDAWVQDLKERQPALWLPPEQCASLVAKPKSRPKAKTKPRRATEGVVQPTHTTPIKEVIVKRELSDIVKPEARRPVAIRDNKANGAFLVSKIMEDLAKAVEPQAPPRPLDSTTRTTSRRKKPRQSAPALLESRRISVAEEAIIVKTTEQPGDSVAHSPGTTQFSAPLAYTVAADQQTVSLPSEPRMSSPAETGSILDAVKSNPRKRKRKIIDGIEVLLPKQGRIHAKGNPKTQVPEPPQALEQVVVNKPDPPSTPALSSGSSDTTQPWQRTDALIANLSRQATPVPGFDQNLAIMSLPAPRPLPSRPGAPSSKGSSLCIPALAVSHSRPSVPKPRLAPLEPPTTNTGPLTVISANLRYHERSRMGDPFFLTDPMVARLQRPPASKGDHRPQEWNPTAQLINESERATEAAMTLSLLRMTTAQV</sequence>
<dbReference type="InterPro" id="IPR050134">
    <property type="entry name" value="NAD-dep_sirtuin_deacylases"/>
</dbReference>
<dbReference type="AlphaFoldDB" id="A0A507AKJ6"/>
<dbReference type="Pfam" id="PF02146">
    <property type="entry name" value="SIR2"/>
    <property type="match status" value="3"/>
</dbReference>
<dbReference type="InterPro" id="IPR003000">
    <property type="entry name" value="Sirtuin"/>
</dbReference>
<name>A0A507AKJ6_9PEZI</name>
<keyword evidence="4" id="KW-0479">Metal-binding</keyword>
<feature type="domain" description="Deacetylase sirtuin-type" evidence="6">
    <location>
        <begin position="7"/>
        <end position="578"/>
    </location>
</feature>
<feature type="binding site" evidence="4">
    <location>
        <position position="426"/>
    </location>
    <ligand>
        <name>Zn(2+)</name>
        <dbReference type="ChEBI" id="CHEBI:29105"/>
    </ligand>
</feature>
<dbReference type="OrthoDB" id="2919105at2759"/>
<evidence type="ECO:0000259" key="6">
    <source>
        <dbReference type="PROSITE" id="PS50305"/>
    </source>
</evidence>
<reference evidence="7 8" key="1">
    <citation type="submission" date="2019-06" db="EMBL/GenBank/DDBJ databases">
        <title>Draft genome sequence of the filamentous fungus Phialemoniopsis curvata isolated from diesel fuel.</title>
        <authorList>
            <person name="Varaljay V.A."/>
            <person name="Lyon W.J."/>
            <person name="Crouch A.L."/>
            <person name="Drake C.E."/>
            <person name="Hollomon J.M."/>
            <person name="Nadeau L.J."/>
            <person name="Nunn H.S."/>
            <person name="Stevenson B.S."/>
            <person name="Bojanowski C.L."/>
            <person name="Crookes-Goodson W.J."/>
        </authorList>
    </citation>
    <scope>NUCLEOTIDE SEQUENCE [LARGE SCALE GENOMIC DNA]</scope>
    <source>
        <strain evidence="7 8">D216</strain>
    </source>
</reference>
<feature type="region of interest" description="Disordered" evidence="5">
    <location>
        <begin position="588"/>
        <end position="610"/>
    </location>
</feature>
<evidence type="ECO:0000256" key="3">
    <source>
        <dbReference type="ARBA" id="ARBA00023027"/>
    </source>
</evidence>
<dbReference type="InterPro" id="IPR029035">
    <property type="entry name" value="DHS-like_NAD/FAD-binding_dom"/>
</dbReference>
<feature type="compositionally biased region" description="Polar residues" evidence="5">
    <location>
        <begin position="127"/>
        <end position="145"/>
    </location>
</feature>
<feature type="compositionally biased region" description="Polar residues" evidence="5">
    <location>
        <begin position="193"/>
        <end position="203"/>
    </location>
</feature>
<feature type="region of interest" description="Disordered" evidence="5">
    <location>
        <begin position="180"/>
        <end position="218"/>
    </location>
</feature>
<evidence type="ECO:0000256" key="2">
    <source>
        <dbReference type="ARBA" id="ARBA00022679"/>
    </source>
</evidence>
<feature type="active site" description="Proton acceptor" evidence="4">
    <location>
        <position position="418"/>
    </location>
</feature>
<dbReference type="PANTHER" id="PTHR11085">
    <property type="entry name" value="NAD-DEPENDENT PROTEIN DEACYLASE SIRTUIN-5, MITOCHONDRIAL-RELATED"/>
    <property type="match status" value="1"/>
</dbReference>
<dbReference type="Proteomes" id="UP000319257">
    <property type="component" value="Unassembled WGS sequence"/>
</dbReference>
<organism evidence="7 8">
    <name type="scientific">Thyridium curvatum</name>
    <dbReference type="NCBI Taxonomy" id="1093900"/>
    <lineage>
        <taxon>Eukaryota</taxon>
        <taxon>Fungi</taxon>
        <taxon>Dikarya</taxon>
        <taxon>Ascomycota</taxon>
        <taxon>Pezizomycotina</taxon>
        <taxon>Sordariomycetes</taxon>
        <taxon>Sordariomycetidae</taxon>
        <taxon>Thyridiales</taxon>
        <taxon>Thyridiaceae</taxon>
        <taxon>Thyridium</taxon>
    </lineage>
</organism>
<feature type="binding site" evidence="4">
    <location>
        <position position="452"/>
    </location>
    <ligand>
        <name>Zn(2+)</name>
        <dbReference type="ChEBI" id="CHEBI:29105"/>
    </ligand>
</feature>
<feature type="compositionally biased region" description="Low complexity" evidence="5">
    <location>
        <begin position="255"/>
        <end position="277"/>
    </location>
</feature>
<dbReference type="InParanoid" id="A0A507AKJ6"/>
<dbReference type="FunCoup" id="A0A507AKJ6">
    <property type="interactions" value="69"/>
</dbReference>